<dbReference type="InterPro" id="IPR011234">
    <property type="entry name" value="Fumarylacetoacetase-like_C"/>
</dbReference>
<sequence>MKLVSYKANDEEQGAIEIGGKLIPLLALNDHFHFHYETTVFSLLEKGQYESLKNWYVHEGKEALANPHLPFLEEWVPAPLYRHPRKIWGIGMNYRKGDEDQFASKTVAPVSFMKPDTSLIGPEDLIQIPPLSKNTTAEAELALVIGKTCKEVSEADALDYVAGVAAALDMTEADIHAENLRYLTRAKSFNTFFSFGSELVSLDEYPCLDDIYVTTLQNGEEQHTNRIGAMRYNLAYIVSFHSEVMTLLPGDILLTGTPGAVVLRDGAVVACRISGFSKQLENRAINKEVHA</sequence>
<evidence type="ECO:0000259" key="3">
    <source>
        <dbReference type="Pfam" id="PF01557"/>
    </source>
</evidence>
<dbReference type="eggNOG" id="COG0179">
    <property type="taxonomic scope" value="Bacteria"/>
</dbReference>
<dbReference type="Gene3D" id="3.90.850.10">
    <property type="entry name" value="Fumarylacetoacetase-like, C-terminal domain"/>
    <property type="match status" value="1"/>
</dbReference>
<evidence type="ECO:0000313" key="4">
    <source>
        <dbReference type="EMBL" id="AIC93290.1"/>
    </source>
</evidence>
<accession>A0A060LTG8</accession>
<comment type="similarity">
    <text evidence="1">Belongs to the FAH family.</text>
</comment>
<dbReference type="SUPFAM" id="SSF56529">
    <property type="entry name" value="FAH"/>
    <property type="match status" value="1"/>
</dbReference>
<evidence type="ECO:0000256" key="1">
    <source>
        <dbReference type="ARBA" id="ARBA00010211"/>
    </source>
</evidence>
<dbReference type="Pfam" id="PF01557">
    <property type="entry name" value="FAA_hydrolase"/>
    <property type="match status" value="1"/>
</dbReference>
<dbReference type="Proteomes" id="UP000027142">
    <property type="component" value="Chromosome"/>
</dbReference>
<name>A0A060LTG8_9BACI</name>
<dbReference type="GO" id="GO:0018773">
    <property type="term" value="F:acetylpyruvate hydrolase activity"/>
    <property type="evidence" value="ECO:0007669"/>
    <property type="project" value="TreeGrafter"/>
</dbReference>
<dbReference type="AlphaFoldDB" id="A0A060LTG8"/>
<dbReference type="OrthoDB" id="9805307at2"/>
<evidence type="ECO:0000313" key="5">
    <source>
        <dbReference type="Proteomes" id="UP000027142"/>
    </source>
</evidence>
<dbReference type="KEGG" id="ble:BleG1_0682"/>
<dbReference type="GO" id="GO:0046872">
    <property type="term" value="F:metal ion binding"/>
    <property type="evidence" value="ECO:0007669"/>
    <property type="project" value="UniProtKB-KW"/>
</dbReference>
<dbReference type="HOGENOM" id="CLU_028458_3_1_9"/>
<dbReference type="RefSeq" id="WP_038477170.1">
    <property type="nucleotide sequence ID" value="NZ_CP003923.1"/>
</dbReference>
<dbReference type="PANTHER" id="PTHR11820:SF7">
    <property type="entry name" value="ACYLPYRUVASE FAHD1, MITOCHONDRIAL"/>
    <property type="match status" value="1"/>
</dbReference>
<organism evidence="4 5">
    <name type="scientific">Shouchella lehensis G1</name>
    <dbReference type="NCBI Taxonomy" id="1246626"/>
    <lineage>
        <taxon>Bacteria</taxon>
        <taxon>Bacillati</taxon>
        <taxon>Bacillota</taxon>
        <taxon>Bacilli</taxon>
        <taxon>Bacillales</taxon>
        <taxon>Bacillaceae</taxon>
        <taxon>Shouchella</taxon>
    </lineage>
</organism>
<proteinExistence type="inferred from homology"/>
<evidence type="ECO:0000256" key="2">
    <source>
        <dbReference type="ARBA" id="ARBA00022723"/>
    </source>
</evidence>
<dbReference type="InterPro" id="IPR036663">
    <property type="entry name" value="Fumarylacetoacetase_C_sf"/>
</dbReference>
<dbReference type="PATRIC" id="fig|1246626.3.peg.681"/>
<keyword evidence="2" id="KW-0479">Metal-binding</keyword>
<protein>
    <submittedName>
        <fullName evidence="4">Fumarylacetoacetase</fullName>
    </submittedName>
</protein>
<keyword evidence="5" id="KW-1185">Reference proteome</keyword>
<dbReference type="PANTHER" id="PTHR11820">
    <property type="entry name" value="ACYLPYRUVASE"/>
    <property type="match status" value="1"/>
</dbReference>
<dbReference type="EMBL" id="CP003923">
    <property type="protein sequence ID" value="AIC93290.1"/>
    <property type="molecule type" value="Genomic_DNA"/>
</dbReference>
<reference evidence="4 5" key="1">
    <citation type="journal article" date="2014" name="Gene">
        <title>A comparative genomic analysis of the alkalitolerant soil bacterium Bacillus lehensis G1.</title>
        <authorList>
            <person name="Noor Y.M."/>
            <person name="Samsulrizal N.H."/>
            <person name="Jema'on N.A."/>
            <person name="Low K.O."/>
            <person name="Ramli A.N."/>
            <person name="Alias N.I."/>
            <person name="Damis S.I."/>
            <person name="Fuzi S.F."/>
            <person name="Isa M.N."/>
            <person name="Murad A.M."/>
            <person name="Raih M.F."/>
            <person name="Bakar F.D."/>
            <person name="Najimudin N."/>
            <person name="Mahadi N.M."/>
            <person name="Illias R.M."/>
        </authorList>
    </citation>
    <scope>NUCLEOTIDE SEQUENCE [LARGE SCALE GENOMIC DNA]</scope>
    <source>
        <strain evidence="4 5">G1</strain>
    </source>
</reference>
<feature type="domain" description="Fumarylacetoacetase-like C-terminal" evidence="3">
    <location>
        <begin position="86"/>
        <end position="277"/>
    </location>
</feature>
<dbReference type="STRING" id="1246626.BleG1_0682"/>
<gene>
    <name evidence="4" type="ORF">BleG1_0682</name>
</gene>